<evidence type="ECO:0000313" key="1">
    <source>
        <dbReference type="EMBL" id="TVV75929.1"/>
    </source>
</evidence>
<dbReference type="Pfam" id="PF18928">
    <property type="entry name" value="DUF5677"/>
    <property type="match status" value="1"/>
</dbReference>
<dbReference type="AlphaFoldDB" id="A0A558R962"/>
<gene>
    <name evidence="1" type="ORF">FOY91_05635</name>
</gene>
<reference evidence="1 2" key="1">
    <citation type="submission" date="2019-07" db="EMBL/GenBank/DDBJ databases">
        <title>Sphingomonas solaris sp. nov., isolated from a solar panel from Boston, Massachusetts.</title>
        <authorList>
            <person name="Tanner K."/>
            <person name="Pascual J."/>
            <person name="Mancuso C."/>
            <person name="Pereto J."/>
            <person name="Khalil A."/>
            <person name="Vilanova C."/>
        </authorList>
    </citation>
    <scope>NUCLEOTIDE SEQUENCE [LARGE SCALE GENOMIC DNA]</scope>
    <source>
        <strain evidence="1 2">R4DWN</strain>
    </source>
</reference>
<dbReference type="OrthoDB" id="1434112at2"/>
<comment type="caution">
    <text evidence="1">The sequence shown here is derived from an EMBL/GenBank/DDBJ whole genome shotgun (WGS) entry which is preliminary data.</text>
</comment>
<dbReference type="EMBL" id="VNIM01000015">
    <property type="protein sequence ID" value="TVV75929.1"/>
    <property type="molecule type" value="Genomic_DNA"/>
</dbReference>
<dbReference type="Proteomes" id="UP000318681">
    <property type="component" value="Unassembled WGS sequence"/>
</dbReference>
<evidence type="ECO:0000313" key="2">
    <source>
        <dbReference type="Proteomes" id="UP000318681"/>
    </source>
</evidence>
<organism evidence="1 2">
    <name type="scientific">Alterirhizorhabdus solaris</name>
    <dbReference type="NCBI Taxonomy" id="2529389"/>
    <lineage>
        <taxon>Bacteria</taxon>
        <taxon>Pseudomonadati</taxon>
        <taxon>Pseudomonadota</taxon>
        <taxon>Alphaproteobacteria</taxon>
        <taxon>Sphingomonadales</taxon>
        <taxon>Rhizorhabdaceae</taxon>
        <taxon>Alterirhizorhabdus</taxon>
    </lineage>
</organism>
<proteinExistence type="predicted"/>
<name>A0A558R962_9SPHN</name>
<protein>
    <submittedName>
        <fullName evidence="1">Uncharacterized protein</fullName>
    </submittedName>
</protein>
<accession>A0A558R962</accession>
<sequence>MTEELPKDDDSERGIELWPLIERYCTDVDRELAARLEAWPPNFADIHVHEVIGGMLARQATLAQDVARAPALWTGHSAPILLRAMADAYINIAWLLLDPVERCRKFILFGLGQAKLELEHRRGQIGAREPTPEETAILEAGQRWIDGQRIGWLLDVDLGKWSSLSVRQMAEEAGCIDFYNYVYTPFSACAHSMWHHVARYNLVKCGNPLHRHHRRPVSKAATPDVHYLTLAAKYWRKTLDTFDRTYALTILGSSSYETLVDAVTDCVDPQPD</sequence>
<keyword evidence="2" id="KW-1185">Reference proteome</keyword>
<dbReference type="RefSeq" id="WP_145149000.1">
    <property type="nucleotide sequence ID" value="NZ_VNIM01000015.1"/>
</dbReference>
<dbReference type="InterPro" id="IPR043733">
    <property type="entry name" value="DUF5677"/>
</dbReference>